<organism evidence="2 3">
    <name type="scientific">Rotaria socialis</name>
    <dbReference type="NCBI Taxonomy" id="392032"/>
    <lineage>
        <taxon>Eukaryota</taxon>
        <taxon>Metazoa</taxon>
        <taxon>Spiralia</taxon>
        <taxon>Gnathifera</taxon>
        <taxon>Rotifera</taxon>
        <taxon>Eurotatoria</taxon>
        <taxon>Bdelloidea</taxon>
        <taxon>Philodinida</taxon>
        <taxon>Philodinidae</taxon>
        <taxon>Rotaria</taxon>
    </lineage>
</organism>
<proteinExistence type="predicted"/>
<evidence type="ECO:0000313" key="3">
    <source>
        <dbReference type="Proteomes" id="UP000663872"/>
    </source>
</evidence>
<feature type="region of interest" description="Disordered" evidence="1">
    <location>
        <begin position="142"/>
        <end position="166"/>
    </location>
</feature>
<evidence type="ECO:0000256" key="1">
    <source>
        <dbReference type="SAM" id="MobiDB-lite"/>
    </source>
</evidence>
<dbReference type="Proteomes" id="UP000663872">
    <property type="component" value="Unassembled WGS sequence"/>
</dbReference>
<reference evidence="2" key="1">
    <citation type="submission" date="2021-02" db="EMBL/GenBank/DDBJ databases">
        <authorList>
            <person name="Nowell W R."/>
        </authorList>
    </citation>
    <scope>NUCLEOTIDE SEQUENCE</scope>
</reference>
<dbReference type="EMBL" id="CAJNYT010000161">
    <property type="protein sequence ID" value="CAF3336010.1"/>
    <property type="molecule type" value="Genomic_DNA"/>
</dbReference>
<name>A0A817UY74_9BILA</name>
<protein>
    <submittedName>
        <fullName evidence="2">Uncharacterized protein</fullName>
    </submittedName>
</protein>
<evidence type="ECO:0000313" key="2">
    <source>
        <dbReference type="EMBL" id="CAF3336010.1"/>
    </source>
</evidence>
<accession>A0A817UY74</accession>
<comment type="caution">
    <text evidence="2">The sequence shown here is derived from an EMBL/GenBank/DDBJ whole genome shotgun (WGS) entry which is preliminary data.</text>
</comment>
<dbReference type="AlphaFoldDB" id="A0A817UY74"/>
<gene>
    <name evidence="2" type="ORF">GRG538_LOCUS4170</name>
</gene>
<sequence length="166" mass="17706">MTETTTITIAVNATMKPVSTAPLTTNENLIKSSASTATATTITTRSATTMQMSSESIFTKKEFSSTHEVSDHGNFSDMTTRSTMMQTPELSTMMQTIPDLSSMMMNTQDLSTMNAALSTTEASFGHATSMTITKMRTAETSSYTSATMPTSNGTSLLASKNQLGSM</sequence>